<proteinExistence type="predicted"/>
<dbReference type="PANTHER" id="PTHR46615">
    <property type="entry name" value="ARYLSULFATASE K"/>
    <property type="match status" value="1"/>
</dbReference>
<dbReference type="Pfam" id="PF00884">
    <property type="entry name" value="Sulfatase"/>
    <property type="match status" value="1"/>
</dbReference>
<dbReference type="InterPro" id="IPR051849">
    <property type="entry name" value="GAG-degrading_sulfatase"/>
</dbReference>
<evidence type="ECO:0000313" key="3">
    <source>
        <dbReference type="Proteomes" id="UP001440612"/>
    </source>
</evidence>
<accession>A0ABZ2V5B7</accession>
<dbReference type="CDD" id="cd16037">
    <property type="entry name" value="sulfatase_like"/>
    <property type="match status" value="1"/>
</dbReference>
<evidence type="ECO:0000313" key="2">
    <source>
        <dbReference type="EMBL" id="WZC49151.2"/>
    </source>
</evidence>
<dbReference type="PANTHER" id="PTHR46615:SF1">
    <property type="entry name" value="ARYLSULFATASE K"/>
    <property type="match status" value="1"/>
</dbReference>
<reference evidence="3" key="1">
    <citation type="submission" date="2024-04" db="EMBL/GenBank/DDBJ databases">
        <title>Phylogenomic analyses of a clade within the roseobacter group suggest taxonomic reassignments of species of the genera Aestuariivita, Citreicella, Loktanella, Nautella, Pelagibaca, Ruegeria, Thalassobius, Thiobacimonas and Tropicibacter, and the proposal o.</title>
        <authorList>
            <person name="Jeon C.O."/>
        </authorList>
    </citation>
    <scope>NUCLEOTIDE SEQUENCE [LARGE SCALE GENOMIC DNA]</scope>
    <source>
        <strain evidence="3">BS5-3</strain>
    </source>
</reference>
<dbReference type="InterPro" id="IPR000917">
    <property type="entry name" value="Sulfatase_N"/>
</dbReference>
<protein>
    <submittedName>
        <fullName evidence="2">Sulfatase-like hydrolase/transferase</fullName>
    </submittedName>
</protein>
<dbReference type="InterPro" id="IPR017850">
    <property type="entry name" value="Alkaline_phosphatase_core_sf"/>
</dbReference>
<name>A0ABZ2V5B7_9RHOB</name>
<sequence>MASNVLFILSDEHARDIAGCYGNQIVQTPNIDALAGRGVRFDNAYCNSPICVPSRASLATGNYPHRTGYWDNAHPFDGGVPTWHHHLRDAGHNVVSIGKLHYRDAGDDAGCSQSLHPIYVPDGQGDVIGLLRKDGQPRKAASAMAEKAARGMSDYAAFDDRVAGAATDWLRARSGGAGKPWVLYVSFVIPHFPLIAPPDFFALYDDADIPLPDQYGHDERPRHPGIDAYRQSFNYDDYFDEDSLRTALQAAGLEEDTLVIYASDHGESLGNRGLWGKSVFYDDACAIPMIMAGPGIKAGTKNSTPCSLVDLYPTILGAAGRRLNAREHKLPGSDLRAFLDRPAPQRAVFSEYHAAGSTSGGFMLRKGDWKLIYYVGHPPQLFHLPSDPREKHDLAGQESTAEIQAMLETELRQIVDPEAADAKAFADQARRIAALGGEDTIRARSEIGFTPAPKG</sequence>
<dbReference type="EMBL" id="CP150951">
    <property type="protein sequence ID" value="WZC49151.2"/>
    <property type="molecule type" value="Genomic_DNA"/>
</dbReference>
<keyword evidence="3" id="KW-1185">Reference proteome</keyword>
<gene>
    <name evidence="2" type="ORF">AABB29_00375</name>
</gene>
<dbReference type="Gene3D" id="3.40.720.10">
    <property type="entry name" value="Alkaline Phosphatase, subunit A"/>
    <property type="match status" value="2"/>
</dbReference>
<dbReference type="RefSeq" id="WP_373636884.1">
    <property type="nucleotide sequence ID" value="NZ_CP150951.2"/>
</dbReference>
<dbReference type="SUPFAM" id="SSF53649">
    <property type="entry name" value="Alkaline phosphatase-like"/>
    <property type="match status" value="1"/>
</dbReference>
<feature type="domain" description="Sulfatase N-terminal" evidence="1">
    <location>
        <begin position="3"/>
        <end position="320"/>
    </location>
</feature>
<organism evidence="2 3">
    <name type="scientific">Yoonia phaeophyticola</name>
    <dbReference type="NCBI Taxonomy" id="3137369"/>
    <lineage>
        <taxon>Bacteria</taxon>
        <taxon>Pseudomonadati</taxon>
        <taxon>Pseudomonadota</taxon>
        <taxon>Alphaproteobacteria</taxon>
        <taxon>Rhodobacterales</taxon>
        <taxon>Paracoccaceae</taxon>
        <taxon>Yoonia</taxon>
    </lineage>
</organism>
<evidence type="ECO:0000259" key="1">
    <source>
        <dbReference type="Pfam" id="PF00884"/>
    </source>
</evidence>
<dbReference type="Proteomes" id="UP001440612">
    <property type="component" value="Chromosome"/>
</dbReference>